<evidence type="ECO:0000313" key="3">
    <source>
        <dbReference type="WBParaSite" id="Minc3s00031g01893"/>
    </source>
</evidence>
<proteinExistence type="predicted"/>
<dbReference type="WBParaSite" id="Minc3s00031g01893">
    <property type="protein sequence ID" value="Minc3s00031g01893"/>
    <property type="gene ID" value="Minc3s00031g01893"/>
</dbReference>
<evidence type="ECO:0000313" key="2">
    <source>
        <dbReference type="Proteomes" id="UP000887563"/>
    </source>
</evidence>
<accession>A0A914KMK3</accession>
<dbReference type="Proteomes" id="UP000887563">
    <property type="component" value="Unplaced"/>
</dbReference>
<dbReference type="AlphaFoldDB" id="A0A914KMK3"/>
<sequence length="63" mass="6587">MCLSRIGQIAYGGFALASVGLILGSIFTPGSMASSCIEFAARSAWPIASIKYGTFCFCLSTLK</sequence>
<keyword evidence="1" id="KW-1133">Transmembrane helix</keyword>
<keyword evidence="1" id="KW-0472">Membrane</keyword>
<feature type="transmembrane region" description="Helical" evidence="1">
    <location>
        <begin position="9"/>
        <end position="27"/>
    </location>
</feature>
<keyword evidence="2" id="KW-1185">Reference proteome</keyword>
<organism evidence="2 3">
    <name type="scientific">Meloidogyne incognita</name>
    <name type="common">Southern root-knot nematode worm</name>
    <name type="synonym">Oxyuris incognita</name>
    <dbReference type="NCBI Taxonomy" id="6306"/>
    <lineage>
        <taxon>Eukaryota</taxon>
        <taxon>Metazoa</taxon>
        <taxon>Ecdysozoa</taxon>
        <taxon>Nematoda</taxon>
        <taxon>Chromadorea</taxon>
        <taxon>Rhabditida</taxon>
        <taxon>Tylenchina</taxon>
        <taxon>Tylenchomorpha</taxon>
        <taxon>Tylenchoidea</taxon>
        <taxon>Meloidogynidae</taxon>
        <taxon>Meloidogyninae</taxon>
        <taxon>Meloidogyne</taxon>
        <taxon>Meloidogyne incognita group</taxon>
    </lineage>
</organism>
<reference evidence="3" key="1">
    <citation type="submission" date="2022-11" db="UniProtKB">
        <authorList>
            <consortium name="WormBaseParasite"/>
        </authorList>
    </citation>
    <scope>IDENTIFICATION</scope>
</reference>
<evidence type="ECO:0000256" key="1">
    <source>
        <dbReference type="SAM" id="Phobius"/>
    </source>
</evidence>
<protein>
    <submittedName>
        <fullName evidence="3">Candidate secreted effector</fullName>
    </submittedName>
</protein>
<keyword evidence="1" id="KW-0812">Transmembrane</keyword>
<name>A0A914KMK3_MELIC</name>